<accession>A0A8J7YG21</accession>
<sequence>MSTTVRFARLSFETKLQHFTDDLEEIERRKQNLLEVIDYDTNLTRLLEDTDGEGYINRGEWNYAGVGTDEYLIYGKLGKHTGREDKVLDEETKDYVETEMETADVSFFLIDVRTSVMAYEYRRNVGPKAPYRVLEYAFNSLHEGVETLEIAPLIDKEKFMEKLDAITEVASIRFTSLHPTNPRSTAGSDKMDEFLEEGGIENLTLRADGGDDGIILENVPLFDSGLNLAQEGYGTARVIGKEADGEEVDVRSENVPIRVRREINNKTEARKQALKTEIDNALARLEQNIE</sequence>
<comment type="caution">
    <text evidence="1">The sequence shown here is derived from an EMBL/GenBank/DDBJ whole genome shotgun (WGS) entry which is preliminary data.</text>
</comment>
<organism evidence="1 2">
    <name type="scientific">Haloarcula salinisoli</name>
    <dbReference type="NCBI Taxonomy" id="2487746"/>
    <lineage>
        <taxon>Archaea</taxon>
        <taxon>Methanobacteriati</taxon>
        <taxon>Methanobacteriota</taxon>
        <taxon>Stenosarchaea group</taxon>
        <taxon>Halobacteria</taxon>
        <taxon>Halobacteriales</taxon>
        <taxon>Haloarculaceae</taxon>
        <taxon>Haloarcula</taxon>
    </lineage>
</organism>
<dbReference type="PROSITE" id="PS00018">
    <property type="entry name" value="EF_HAND_1"/>
    <property type="match status" value="1"/>
</dbReference>
<reference evidence="1" key="1">
    <citation type="submission" date="2021-06" db="EMBL/GenBank/DDBJ databases">
        <title>Halomicroarcula sp. F24A a new haloarchaeum isolated from saline soil.</title>
        <authorList>
            <person name="Duran-Viseras A."/>
            <person name="Sanchez-Porro C."/>
            <person name="Ventosa A."/>
        </authorList>
    </citation>
    <scope>NUCLEOTIDE SEQUENCE</scope>
    <source>
        <strain evidence="1">F24A</strain>
    </source>
</reference>
<evidence type="ECO:0000313" key="1">
    <source>
        <dbReference type="EMBL" id="MBX0305355.1"/>
    </source>
</evidence>
<keyword evidence="2" id="KW-1185">Reference proteome</keyword>
<dbReference type="EMBL" id="RKLQ01000003">
    <property type="protein sequence ID" value="MBX0305355.1"/>
    <property type="molecule type" value="Genomic_DNA"/>
</dbReference>
<dbReference type="InterPro" id="IPR031832">
    <property type="entry name" value="DUF4747"/>
</dbReference>
<evidence type="ECO:0000313" key="2">
    <source>
        <dbReference type="Proteomes" id="UP000783863"/>
    </source>
</evidence>
<dbReference type="RefSeq" id="WP_220589591.1">
    <property type="nucleotide sequence ID" value="NZ_RKLQ01000003.1"/>
</dbReference>
<dbReference type="Pfam" id="PF15931">
    <property type="entry name" value="DUF4747"/>
    <property type="match status" value="1"/>
</dbReference>
<proteinExistence type="predicted"/>
<gene>
    <name evidence="1" type="ORF">EGD98_16975</name>
</gene>
<dbReference type="InterPro" id="IPR018247">
    <property type="entry name" value="EF_Hand_1_Ca_BS"/>
</dbReference>
<dbReference type="Proteomes" id="UP000783863">
    <property type="component" value="Unassembled WGS sequence"/>
</dbReference>
<protein>
    <submittedName>
        <fullName evidence="1">Uncharacterized protein</fullName>
    </submittedName>
</protein>
<name>A0A8J7YG21_9EURY</name>
<dbReference type="AlphaFoldDB" id="A0A8J7YG21"/>